<proteinExistence type="predicted"/>
<accession>A0ACC1IM17</accession>
<dbReference type="EMBL" id="JANBPG010000825">
    <property type="protein sequence ID" value="KAJ1893500.1"/>
    <property type="molecule type" value="Genomic_DNA"/>
</dbReference>
<protein>
    <submittedName>
        <fullName evidence="1">Uncharacterized protein</fullName>
    </submittedName>
</protein>
<gene>
    <name evidence="1" type="ORF">LPJ66_005718</name>
</gene>
<dbReference type="Proteomes" id="UP001150581">
    <property type="component" value="Unassembled WGS sequence"/>
</dbReference>
<reference evidence="1" key="1">
    <citation type="submission" date="2022-07" db="EMBL/GenBank/DDBJ databases">
        <title>Phylogenomic reconstructions and comparative analyses of Kickxellomycotina fungi.</title>
        <authorList>
            <person name="Reynolds N.K."/>
            <person name="Stajich J.E."/>
            <person name="Barry K."/>
            <person name="Grigoriev I.V."/>
            <person name="Crous P."/>
            <person name="Smith M.E."/>
        </authorList>
    </citation>
    <scope>NUCLEOTIDE SEQUENCE</scope>
    <source>
        <strain evidence="1">Benny 63K</strain>
    </source>
</reference>
<evidence type="ECO:0000313" key="2">
    <source>
        <dbReference type="Proteomes" id="UP001150581"/>
    </source>
</evidence>
<keyword evidence="2" id="KW-1185">Reference proteome</keyword>
<organism evidence="1 2">
    <name type="scientific">Kickxella alabastrina</name>
    <dbReference type="NCBI Taxonomy" id="61397"/>
    <lineage>
        <taxon>Eukaryota</taxon>
        <taxon>Fungi</taxon>
        <taxon>Fungi incertae sedis</taxon>
        <taxon>Zoopagomycota</taxon>
        <taxon>Kickxellomycotina</taxon>
        <taxon>Kickxellomycetes</taxon>
        <taxon>Kickxellales</taxon>
        <taxon>Kickxellaceae</taxon>
        <taxon>Kickxella</taxon>
    </lineage>
</organism>
<sequence>MQSFLASFADLNSPDRRAFLYSDLDPQQPESYAEAYAFWSTLLPLACSAQLSPSCAGLLSTPPGASALSLDTNALAQRLSFCGDTPSGLDTIVAEMQRRGDLVLMSDFFEPPVGLRRIAAWALRRVLGPRIYQAVAGSSSGRLPQWMVVPQLVEAAMRRVMDIQYARPTGGSLADNLMSLEEFRLRFAPMAALDADILIKRLRDLHYITTATIHGRGSPNILIKFAAHRHAQAVAVSEADRGVYQVSSTQRMLSQQVDQLQERVDQLDLQVRQSLARNHRNLALSNLRLRRHIIGDILPKRLDALHNVERVLLQLEQTHSDAQILIAFEAGTRALRGLNQEMHVGDVEEVFAEWAQESLRAKEVEDALADGRLDMDADAAGPGAGAGAVNDDELEDELEALMASEREADALADALGAVAISSSTRKSPAKGTKAHMESNNHGAALSDDNDDAENEESKQDIQKVAVPAE</sequence>
<evidence type="ECO:0000313" key="1">
    <source>
        <dbReference type="EMBL" id="KAJ1893500.1"/>
    </source>
</evidence>
<name>A0ACC1IM17_9FUNG</name>
<comment type="caution">
    <text evidence="1">The sequence shown here is derived from an EMBL/GenBank/DDBJ whole genome shotgun (WGS) entry which is preliminary data.</text>
</comment>